<evidence type="ECO:0000313" key="12">
    <source>
        <dbReference type="EMBL" id="MBA2895265.1"/>
    </source>
</evidence>
<evidence type="ECO:0000313" key="13">
    <source>
        <dbReference type="Proteomes" id="UP000530928"/>
    </source>
</evidence>
<evidence type="ECO:0000256" key="4">
    <source>
        <dbReference type="ARBA" id="ARBA00022679"/>
    </source>
</evidence>
<keyword evidence="6 12" id="KW-0418">Kinase</keyword>
<sequence>MAPWLLPGEPSPGTARRTARDWVADTTLFAFAAWMWFLGTHDFPPPGVDFVPPWMVAVNPWIGALACLTVWWRRRAPVTLALALVPCLLVAASSLGATMVAVLTVAAYRHWSRACAITALYLLITSYYAFFAEPPGMTRPAVVGWTAMYFLAPLTVGLIVRANRLVMDSIRREARVREREHLVRLAETRRAEREQLAREMHDVLAHRISLLSVHAGALAYRTARAGDGQAPPLETAEVDEAVRVIQTNARLALDELGEVLSILRTDPPGTSPPGTGSPDPDPPGAAPPRPEPAPSRPSGLDRLVAEARAAGQPVHVTSTGPLDELRPSARRTAYRVVQEALTNARKHAPAADVTVRLDATAGTGLSVHVSNPVTPRPDADTGSGYGLVGLAERLHLEGGTLEHGISGGRFVLTAHLPW</sequence>
<dbReference type="PANTHER" id="PTHR24421:SF10">
    <property type="entry name" value="NITRATE_NITRITE SENSOR PROTEIN NARQ"/>
    <property type="match status" value="1"/>
</dbReference>
<feature type="transmembrane region" description="Helical" evidence="10">
    <location>
        <begin position="111"/>
        <end position="130"/>
    </location>
</feature>
<evidence type="ECO:0000256" key="1">
    <source>
        <dbReference type="ARBA" id="ARBA00000085"/>
    </source>
</evidence>
<protein>
    <recommendedName>
        <fullName evidence="2">histidine kinase</fullName>
        <ecNumber evidence="2">2.7.13.3</ecNumber>
    </recommendedName>
</protein>
<evidence type="ECO:0000259" key="11">
    <source>
        <dbReference type="Pfam" id="PF07730"/>
    </source>
</evidence>
<dbReference type="InterPro" id="IPR050482">
    <property type="entry name" value="Sensor_HK_TwoCompSys"/>
</dbReference>
<keyword evidence="8" id="KW-0902">Two-component regulatory system</keyword>
<evidence type="ECO:0000256" key="7">
    <source>
        <dbReference type="ARBA" id="ARBA00022840"/>
    </source>
</evidence>
<feature type="domain" description="Signal transduction histidine kinase subgroup 3 dimerisation and phosphoacceptor" evidence="11">
    <location>
        <begin position="192"/>
        <end position="266"/>
    </location>
</feature>
<comment type="catalytic activity">
    <reaction evidence="1">
        <text>ATP + protein L-histidine = ADP + protein N-phospho-L-histidine.</text>
        <dbReference type="EC" id="2.7.13.3"/>
    </reaction>
</comment>
<dbReference type="AlphaFoldDB" id="A0A7W0CQH1"/>
<dbReference type="RefSeq" id="WP_181614035.1">
    <property type="nucleotide sequence ID" value="NZ_BAABAM010000009.1"/>
</dbReference>
<keyword evidence="10" id="KW-0812">Transmembrane</keyword>
<evidence type="ECO:0000256" key="9">
    <source>
        <dbReference type="SAM" id="MobiDB-lite"/>
    </source>
</evidence>
<evidence type="ECO:0000256" key="6">
    <source>
        <dbReference type="ARBA" id="ARBA00022777"/>
    </source>
</evidence>
<feature type="transmembrane region" description="Helical" evidence="10">
    <location>
        <begin position="51"/>
        <end position="72"/>
    </location>
</feature>
<keyword evidence="10" id="KW-0472">Membrane</keyword>
<dbReference type="InterPro" id="IPR011712">
    <property type="entry name" value="Sig_transdc_His_kin_sub3_dim/P"/>
</dbReference>
<evidence type="ECO:0000256" key="8">
    <source>
        <dbReference type="ARBA" id="ARBA00023012"/>
    </source>
</evidence>
<dbReference type="Gene3D" id="3.30.565.10">
    <property type="entry name" value="Histidine kinase-like ATPase, C-terminal domain"/>
    <property type="match status" value="1"/>
</dbReference>
<evidence type="ECO:0000256" key="5">
    <source>
        <dbReference type="ARBA" id="ARBA00022741"/>
    </source>
</evidence>
<dbReference type="SUPFAM" id="SSF55874">
    <property type="entry name" value="ATPase domain of HSP90 chaperone/DNA topoisomerase II/histidine kinase"/>
    <property type="match status" value="1"/>
</dbReference>
<feature type="transmembrane region" description="Helical" evidence="10">
    <location>
        <begin position="142"/>
        <end position="160"/>
    </location>
</feature>
<keyword evidence="10" id="KW-1133">Transmembrane helix</keyword>
<keyword evidence="13" id="KW-1185">Reference proteome</keyword>
<reference evidence="12 13" key="1">
    <citation type="submission" date="2020-07" db="EMBL/GenBank/DDBJ databases">
        <title>Genomic Encyclopedia of Type Strains, Phase IV (KMG-IV): sequencing the most valuable type-strain genomes for metagenomic binning, comparative biology and taxonomic classification.</title>
        <authorList>
            <person name="Goeker M."/>
        </authorList>
    </citation>
    <scope>NUCLEOTIDE SEQUENCE [LARGE SCALE GENOMIC DNA]</scope>
    <source>
        <strain evidence="12 13">DSM 45533</strain>
    </source>
</reference>
<dbReference type="Gene3D" id="1.20.5.1930">
    <property type="match status" value="1"/>
</dbReference>
<name>A0A7W0CQH1_9ACTN</name>
<dbReference type="EMBL" id="JACDUR010000007">
    <property type="protein sequence ID" value="MBA2895265.1"/>
    <property type="molecule type" value="Genomic_DNA"/>
</dbReference>
<evidence type="ECO:0000256" key="3">
    <source>
        <dbReference type="ARBA" id="ARBA00022553"/>
    </source>
</evidence>
<dbReference type="GO" id="GO:0046983">
    <property type="term" value="F:protein dimerization activity"/>
    <property type="evidence" value="ECO:0007669"/>
    <property type="project" value="InterPro"/>
</dbReference>
<dbReference type="GO" id="GO:0016020">
    <property type="term" value="C:membrane"/>
    <property type="evidence" value="ECO:0007669"/>
    <property type="project" value="InterPro"/>
</dbReference>
<feature type="compositionally biased region" description="Pro residues" evidence="9">
    <location>
        <begin position="279"/>
        <end position="295"/>
    </location>
</feature>
<keyword evidence="3" id="KW-0597">Phosphoprotein</keyword>
<dbReference type="GO" id="GO:0005524">
    <property type="term" value="F:ATP binding"/>
    <property type="evidence" value="ECO:0007669"/>
    <property type="project" value="UniProtKB-KW"/>
</dbReference>
<proteinExistence type="predicted"/>
<dbReference type="CDD" id="cd16917">
    <property type="entry name" value="HATPase_UhpB-NarQ-NarX-like"/>
    <property type="match status" value="1"/>
</dbReference>
<gene>
    <name evidence="12" type="ORF">HNR30_006651</name>
</gene>
<evidence type="ECO:0000256" key="2">
    <source>
        <dbReference type="ARBA" id="ARBA00012438"/>
    </source>
</evidence>
<comment type="caution">
    <text evidence="12">The sequence shown here is derived from an EMBL/GenBank/DDBJ whole genome shotgun (WGS) entry which is preliminary data.</text>
</comment>
<feature type="region of interest" description="Disordered" evidence="9">
    <location>
        <begin position="263"/>
        <end position="299"/>
    </location>
</feature>
<organism evidence="12 13">
    <name type="scientific">Nonomuraea soli</name>
    <dbReference type="NCBI Taxonomy" id="1032476"/>
    <lineage>
        <taxon>Bacteria</taxon>
        <taxon>Bacillati</taxon>
        <taxon>Actinomycetota</taxon>
        <taxon>Actinomycetes</taxon>
        <taxon>Streptosporangiales</taxon>
        <taxon>Streptosporangiaceae</taxon>
        <taxon>Nonomuraea</taxon>
    </lineage>
</organism>
<keyword evidence="4" id="KW-0808">Transferase</keyword>
<dbReference type="EC" id="2.7.13.3" evidence="2"/>
<feature type="transmembrane region" description="Helical" evidence="10">
    <location>
        <begin position="79"/>
        <end position="105"/>
    </location>
</feature>
<feature type="compositionally biased region" description="Low complexity" evidence="9">
    <location>
        <begin position="264"/>
        <end position="278"/>
    </location>
</feature>
<dbReference type="PANTHER" id="PTHR24421">
    <property type="entry name" value="NITRATE/NITRITE SENSOR PROTEIN NARX-RELATED"/>
    <property type="match status" value="1"/>
</dbReference>
<accession>A0A7W0CQH1</accession>
<keyword evidence="7" id="KW-0067">ATP-binding</keyword>
<dbReference type="Proteomes" id="UP000530928">
    <property type="component" value="Unassembled WGS sequence"/>
</dbReference>
<feature type="transmembrane region" description="Helical" evidence="10">
    <location>
        <begin position="22"/>
        <end position="39"/>
    </location>
</feature>
<dbReference type="Pfam" id="PF07730">
    <property type="entry name" value="HisKA_3"/>
    <property type="match status" value="1"/>
</dbReference>
<dbReference type="InterPro" id="IPR036890">
    <property type="entry name" value="HATPase_C_sf"/>
</dbReference>
<dbReference type="GO" id="GO:0000155">
    <property type="term" value="F:phosphorelay sensor kinase activity"/>
    <property type="evidence" value="ECO:0007669"/>
    <property type="project" value="InterPro"/>
</dbReference>
<evidence type="ECO:0000256" key="10">
    <source>
        <dbReference type="SAM" id="Phobius"/>
    </source>
</evidence>
<keyword evidence="5" id="KW-0547">Nucleotide-binding</keyword>